<evidence type="ECO:0000313" key="4">
    <source>
        <dbReference type="EMBL" id="CDS22984.1"/>
    </source>
</evidence>
<dbReference type="PROSITE" id="PS50157">
    <property type="entry name" value="ZINC_FINGER_C2H2_2"/>
    <property type="match status" value="1"/>
</dbReference>
<feature type="compositionally biased region" description="Polar residues" evidence="2">
    <location>
        <begin position="152"/>
        <end position="163"/>
    </location>
</feature>
<dbReference type="AlphaFoldDB" id="U6JKK2"/>
<name>U6JKK2_ECHGR</name>
<feature type="compositionally biased region" description="Polar residues" evidence="2">
    <location>
        <begin position="486"/>
        <end position="495"/>
    </location>
</feature>
<dbReference type="OrthoDB" id="10004641at2759"/>
<reference evidence="4 7" key="2">
    <citation type="journal article" date="2013" name="Nature">
        <title>The genomes of four tapeworm species reveal adaptations to parasitism.</title>
        <authorList>
            <person name="Tsai I.J."/>
            <person name="Zarowiecki M."/>
            <person name="Holroyd N."/>
            <person name="Garciarrubio A."/>
            <person name="Sanchez-Flores A."/>
            <person name="Brooks K.L."/>
            <person name="Tracey A."/>
            <person name="Bobes R.J."/>
            <person name="Fragoso G."/>
            <person name="Sciutto E."/>
            <person name="Aslett M."/>
            <person name="Beasley H."/>
            <person name="Bennett H.M."/>
            <person name="Cai J."/>
            <person name="Camicia F."/>
            <person name="Clark R."/>
            <person name="Cucher M."/>
            <person name="De Silva N."/>
            <person name="Day T.A."/>
            <person name="Deplazes P."/>
            <person name="Estrada K."/>
            <person name="Fernandez C."/>
            <person name="Holland P.W."/>
            <person name="Hou J."/>
            <person name="Hu S."/>
            <person name="Huckvale T."/>
            <person name="Hung S.S."/>
            <person name="Kamenetzky L."/>
            <person name="Keane J.A."/>
            <person name="Kiss F."/>
            <person name="Koziol U."/>
            <person name="Lambert O."/>
            <person name="Liu K."/>
            <person name="Luo X."/>
            <person name="Luo Y."/>
            <person name="Macchiaroli N."/>
            <person name="Nichol S."/>
            <person name="Paps J."/>
            <person name="Parkinson J."/>
            <person name="Pouchkina-Stantcheva N."/>
            <person name="Riddiford N."/>
            <person name="Rosenzvit M."/>
            <person name="Salinas G."/>
            <person name="Wasmuth J.D."/>
            <person name="Zamanian M."/>
            <person name="Zheng Y."/>
            <person name="Cai X."/>
            <person name="Soberon X."/>
            <person name="Olson P.D."/>
            <person name="Laclette J.P."/>
            <person name="Brehm K."/>
            <person name="Berriman M."/>
            <person name="Garciarrubio A."/>
            <person name="Bobes R.J."/>
            <person name="Fragoso G."/>
            <person name="Sanchez-Flores A."/>
            <person name="Estrada K."/>
            <person name="Cevallos M.A."/>
            <person name="Morett E."/>
            <person name="Gonzalez V."/>
            <person name="Portillo T."/>
            <person name="Ochoa-Leyva A."/>
            <person name="Jose M.V."/>
            <person name="Sciutto E."/>
            <person name="Landa A."/>
            <person name="Jimenez L."/>
            <person name="Valdes V."/>
            <person name="Carrero J.C."/>
            <person name="Larralde C."/>
            <person name="Morales-Montor J."/>
            <person name="Limon-Lason J."/>
            <person name="Soberon X."/>
            <person name="Laclette J.P."/>
        </authorList>
    </citation>
    <scope>NUCLEOTIDE SEQUENCE [LARGE SCALE GENOMIC DNA]</scope>
</reference>
<keyword evidence="1" id="KW-0479">Metal-binding</keyword>
<evidence type="ECO:0000313" key="5">
    <source>
        <dbReference type="EMBL" id="EUB61508.1"/>
    </source>
</evidence>
<dbReference type="SMART" id="SM00355">
    <property type="entry name" value="ZnF_C2H2"/>
    <property type="match status" value="3"/>
</dbReference>
<keyword evidence="6" id="KW-1185">Reference proteome</keyword>
<dbReference type="OMA" id="IRMIIFH"/>
<dbReference type="RefSeq" id="XP_024352704.1">
    <property type="nucleotide sequence ID" value="XM_024492821.1"/>
</dbReference>
<dbReference type="PROSITE" id="PS00028">
    <property type="entry name" value="ZINC_FINGER_C2H2_1"/>
    <property type="match status" value="1"/>
</dbReference>
<evidence type="ECO:0000313" key="6">
    <source>
        <dbReference type="Proteomes" id="UP000019149"/>
    </source>
</evidence>
<dbReference type="STRING" id="6210.U6JKK2"/>
<dbReference type="Proteomes" id="UP000492820">
    <property type="component" value="Unassembled WGS sequence"/>
</dbReference>
<evidence type="ECO:0000256" key="1">
    <source>
        <dbReference type="PROSITE-ProRule" id="PRU00042"/>
    </source>
</evidence>
<keyword evidence="1" id="KW-0863">Zinc-finger</keyword>
<feature type="compositionally biased region" description="Basic and acidic residues" evidence="2">
    <location>
        <begin position="432"/>
        <end position="456"/>
    </location>
</feature>
<dbReference type="InterPro" id="IPR036236">
    <property type="entry name" value="Znf_C2H2_sf"/>
</dbReference>
<protein>
    <submittedName>
        <fullName evidence="4 8">Zinc finger C2H2</fullName>
    </submittedName>
    <submittedName>
        <fullName evidence="5">Zinc finger protein</fullName>
    </submittedName>
</protein>
<gene>
    <name evidence="5 8" type="ORF">EGR_03572</name>
    <name evidence="4" type="ORF">EgrG_000699600</name>
</gene>
<proteinExistence type="predicted"/>
<dbReference type="GeneID" id="36339287"/>
<dbReference type="WBParaSite" id="EgrG_000699600">
    <property type="protein sequence ID" value="EgrG_000699600"/>
    <property type="gene ID" value="EgrG_000699600"/>
</dbReference>
<accession>U6JKK2</accession>
<evidence type="ECO:0000313" key="8">
    <source>
        <dbReference type="WBParaSite" id="EgrG_000699600"/>
    </source>
</evidence>
<organism evidence="5 6">
    <name type="scientific">Echinococcus granulosus</name>
    <name type="common">Hydatid tapeworm</name>
    <dbReference type="NCBI Taxonomy" id="6210"/>
    <lineage>
        <taxon>Eukaryota</taxon>
        <taxon>Metazoa</taxon>
        <taxon>Spiralia</taxon>
        <taxon>Lophotrochozoa</taxon>
        <taxon>Platyhelminthes</taxon>
        <taxon>Cestoda</taxon>
        <taxon>Eucestoda</taxon>
        <taxon>Cyclophyllidea</taxon>
        <taxon>Taeniidae</taxon>
        <taxon>Echinococcus</taxon>
        <taxon>Echinococcus granulosus group</taxon>
    </lineage>
</organism>
<dbReference type="SUPFAM" id="SSF57667">
    <property type="entry name" value="beta-beta-alpha zinc fingers"/>
    <property type="match status" value="1"/>
</dbReference>
<dbReference type="InterPro" id="IPR013087">
    <property type="entry name" value="Znf_C2H2_type"/>
</dbReference>
<evidence type="ECO:0000259" key="3">
    <source>
        <dbReference type="PROSITE" id="PS50157"/>
    </source>
</evidence>
<evidence type="ECO:0000313" key="7">
    <source>
        <dbReference type="Proteomes" id="UP000492820"/>
    </source>
</evidence>
<feature type="domain" description="C2H2-type" evidence="3">
    <location>
        <begin position="115"/>
        <end position="143"/>
    </location>
</feature>
<dbReference type="GO" id="GO:0008270">
    <property type="term" value="F:zinc ion binding"/>
    <property type="evidence" value="ECO:0007669"/>
    <property type="project" value="UniProtKB-KW"/>
</dbReference>
<reference evidence="5 6" key="1">
    <citation type="journal article" date="2013" name="Nat. Genet.">
        <title>The genome of the hydatid tapeworm Echinococcus granulosus.</title>
        <authorList>
            <person name="Zheng H."/>
            <person name="Zhang W."/>
            <person name="Zhang L."/>
            <person name="Zhang Z."/>
            <person name="Li J."/>
            <person name="Lu G."/>
            <person name="Zhu Y."/>
            <person name="Wang Y."/>
            <person name="Huang Y."/>
            <person name="Liu J."/>
            <person name="Kang H."/>
            <person name="Chen J."/>
            <person name="Wang L."/>
            <person name="Chen A."/>
            <person name="Yu S."/>
            <person name="Gao Z."/>
            <person name="Jin L."/>
            <person name="Gu W."/>
            <person name="Wang Z."/>
            <person name="Zhao L."/>
            <person name="Shi B."/>
            <person name="Wen H."/>
            <person name="Lin R."/>
            <person name="Jones M.K."/>
            <person name="Brejova B."/>
            <person name="Vinar T."/>
            <person name="Zhao G."/>
            <person name="McManus D.P."/>
            <person name="Chen Z."/>
            <person name="Zhou Y."/>
            <person name="Wang S."/>
        </authorList>
    </citation>
    <scope>NUCLEOTIDE SEQUENCE [LARGE SCALE GENOMIC DNA]</scope>
</reference>
<evidence type="ECO:0000256" key="2">
    <source>
        <dbReference type="SAM" id="MobiDB-lite"/>
    </source>
</evidence>
<dbReference type="EMBL" id="LK028588">
    <property type="protein sequence ID" value="CDS22984.1"/>
    <property type="molecule type" value="Genomic_DNA"/>
</dbReference>
<dbReference type="CTD" id="36339287"/>
<sequence>MSEVRFPSGADQSAVVEEGAVPLQIREITQISDELCSPRDMKAPQPLSDVGKENIPPGGWPNQPTSTPFKPITKRLQQIQPAASNYTIQLQYQLRRPVEPWKYQERKSSDGLVTFACRLCCAVYKHKKSLNKHWKDKHTASDGSTGMKLANESDSQNDSRLTKSASASVPRPSPPVHRMRTSLRRLPQESPSAMLIKRRRSDIPISSIEQSEPLDLSMARPRDNEATLERVTEVDVVAPLRDRVIITLLIQSALDALKAEPPSVQTTDAVSSSTCSLLRAVGSVLIGSTEPRADPIAASSDRKRSEEAPVPCHICPYVGRWQSEVKAHVVNHSSHKMFGCCFCNYRSKWKWDVAKHMRKCLNARSVANLPNEALIRMIIFHPPPANDILHMYYSENAPSSSVSCIPQQPTSQPLASLPSNSSQILVQINSLKHDSNDDHKDYGADDHGGGKSDGSRRTSIPTDPPVLEPAVKFVEEEEEERREMSQDYQPISQTQVKGEFDDSIVQFLRNTLS</sequence>
<dbReference type="Gene3D" id="3.30.160.60">
    <property type="entry name" value="Classic Zinc Finger"/>
    <property type="match status" value="1"/>
</dbReference>
<dbReference type="Proteomes" id="UP000019149">
    <property type="component" value="Unassembled WGS sequence"/>
</dbReference>
<feature type="region of interest" description="Disordered" evidence="2">
    <location>
        <begin position="131"/>
        <end position="190"/>
    </location>
</feature>
<keyword evidence="1" id="KW-0862">Zinc</keyword>
<reference evidence="8" key="4">
    <citation type="submission" date="2020-10" db="UniProtKB">
        <authorList>
            <consortium name="WormBaseParasite"/>
        </authorList>
    </citation>
    <scope>IDENTIFICATION</scope>
</reference>
<feature type="region of interest" description="Disordered" evidence="2">
    <location>
        <begin position="432"/>
        <end position="495"/>
    </location>
</feature>
<dbReference type="KEGG" id="egl:EGR_03572"/>
<reference evidence="4" key="3">
    <citation type="submission" date="2014-06" db="EMBL/GenBank/DDBJ databases">
        <authorList>
            <person name="Aslett M."/>
        </authorList>
    </citation>
    <scope>NUCLEOTIDE SEQUENCE</scope>
</reference>
<dbReference type="EMBL" id="APAU02000019">
    <property type="protein sequence ID" value="EUB61508.1"/>
    <property type="molecule type" value="Genomic_DNA"/>
</dbReference>